<dbReference type="Gene3D" id="2.60.120.10">
    <property type="entry name" value="Jelly Rolls"/>
    <property type="match status" value="2"/>
</dbReference>
<dbReference type="GO" id="GO:0045735">
    <property type="term" value="F:nutrient reservoir activity"/>
    <property type="evidence" value="ECO:0007669"/>
    <property type="project" value="UniProtKB-KW"/>
</dbReference>
<dbReference type="PANTHER" id="PTHR31189">
    <property type="entry name" value="OS03G0336100 PROTEIN-RELATED"/>
    <property type="match status" value="1"/>
</dbReference>
<feature type="compositionally biased region" description="Acidic residues" evidence="6">
    <location>
        <begin position="283"/>
        <end position="292"/>
    </location>
</feature>
<dbReference type="EMBL" id="JQ680045">
    <property type="protein sequence ID" value="AFJ04523.1"/>
    <property type="molecule type" value="mRNA"/>
</dbReference>
<dbReference type="SUPFAM" id="SSF51182">
    <property type="entry name" value="RmlC-like cupins"/>
    <property type="match status" value="1"/>
</dbReference>
<protein>
    <submittedName>
        <fullName evidence="8">Glutelin type-A 3</fullName>
    </submittedName>
</protein>
<evidence type="ECO:0000256" key="2">
    <source>
        <dbReference type="ARBA" id="ARBA00022761"/>
    </source>
</evidence>
<dbReference type="AlphaFoldDB" id="R4I3K1"/>
<evidence type="ECO:0000256" key="6">
    <source>
        <dbReference type="SAM" id="MobiDB-lite"/>
    </source>
</evidence>
<reference evidence="8" key="1">
    <citation type="submission" date="2012-02" db="EMBL/GenBank/DDBJ databases">
        <title>Construction of an uncut cDNA library from endosperm of tung oil tree.</title>
        <authorList>
            <person name="Han X."/>
            <person name="Wang Y."/>
            <person name="Chen Y."/>
            <person name="Zhan Z."/>
            <person name="Cui Q."/>
            <person name="Si L."/>
            <person name="Tian S."/>
        </authorList>
    </citation>
    <scope>NUCLEOTIDE SEQUENCE</scope>
</reference>
<comment type="function">
    <text evidence="5">Seed storage protein.</text>
</comment>
<dbReference type="CDD" id="cd02242">
    <property type="entry name" value="cupin_11S_legumin_N"/>
    <property type="match status" value="1"/>
</dbReference>
<comment type="similarity">
    <text evidence="1 5">Belongs to the 11S seed storage protein (globulins) family.</text>
</comment>
<sequence>GLCFLFLFQACSAQIEQVISARGTRIWPTMTEQRLLRSQQDECQLERINAVEPSRSIQSEAGVTDVWDENDEQFQCAGVVAIRHTIQQRGLLLPQFVNGPKLIYVAQGRGVQGAVFPGCPETYQSPAQSQQGGFGLSGRQRGDQHQKVLQIREGDVLALPAGVAQWVYNNGRSPLVLVEIIDTSNGANQLDENHRVFFVGGSPQEEIQSLRGQYRGSEWTRERVTGRTRRSGNVFSGLDERLLAQAFNINTDVARRLKSENDKRGMIVSVVRELELLTPERSQEEEREESEEERERGFEHSRGGRCMNGEEECNGVEETLCTARLKHNINNPSRADVFNPRAGRVTNVNSLNLPILRHLQLSIQRTVLYPRALMGPHWNINAHSVCYFTRGNGHVQIVDHRGESVFDGQVQEGQILTVPQNFVVIKRAGRQGLEWVSFKTNDNAKINDLAGRVSAVKALPVEVLANAFQVSREDARRLKNNREEVTVFSPRSGSSSPY</sequence>
<keyword evidence="3 5" id="KW-0708">Seed storage protein</keyword>
<dbReference type="InterPro" id="IPR011051">
    <property type="entry name" value="RmlC_Cupin_sf"/>
</dbReference>
<keyword evidence="4 5" id="KW-1015">Disulfide bond</keyword>
<dbReference type="InterPro" id="IPR014710">
    <property type="entry name" value="RmlC-like_jellyroll"/>
</dbReference>
<evidence type="ECO:0000313" key="8">
    <source>
        <dbReference type="EMBL" id="AFJ04523.1"/>
    </source>
</evidence>
<dbReference type="InterPro" id="IPR006044">
    <property type="entry name" value="11S_seedstore_pln"/>
</dbReference>
<feature type="region of interest" description="Disordered" evidence="6">
    <location>
        <begin position="279"/>
        <end position="303"/>
    </location>
</feature>
<gene>
    <name evidence="8" type="primary">GLUA3</name>
</gene>
<dbReference type="InterPro" id="IPR022379">
    <property type="entry name" value="11S_seedstore_CS"/>
</dbReference>
<dbReference type="InterPro" id="IPR006045">
    <property type="entry name" value="Cupin_1"/>
</dbReference>
<dbReference type="CDD" id="cd02243">
    <property type="entry name" value="cupin_11S_legumin_C"/>
    <property type="match status" value="1"/>
</dbReference>
<evidence type="ECO:0000256" key="3">
    <source>
        <dbReference type="ARBA" id="ARBA00023129"/>
    </source>
</evidence>
<keyword evidence="2 5" id="KW-0758">Storage protein</keyword>
<dbReference type="PROSITE" id="PS00305">
    <property type="entry name" value="11S_SEED_STORAGE"/>
    <property type="match status" value="1"/>
</dbReference>
<feature type="domain" description="Cupin type-1" evidence="7">
    <location>
        <begin position="48"/>
        <end position="255"/>
    </location>
</feature>
<feature type="domain" description="Cupin type-1" evidence="7">
    <location>
        <begin position="327"/>
        <end position="476"/>
    </location>
</feature>
<feature type="non-terminal residue" evidence="8">
    <location>
        <position position="1"/>
    </location>
</feature>
<evidence type="ECO:0000256" key="1">
    <source>
        <dbReference type="ARBA" id="ARBA00007178"/>
    </source>
</evidence>
<evidence type="ECO:0000259" key="7">
    <source>
        <dbReference type="SMART" id="SM00835"/>
    </source>
</evidence>
<accession>R4I3K1</accession>
<comment type="subunit">
    <text evidence="5">Hexamer; each subunit is composed of an acidic and a basic chain derived from a single precursor and linked by a disulfide bond.</text>
</comment>
<feature type="compositionally biased region" description="Basic and acidic residues" evidence="6">
    <location>
        <begin position="293"/>
        <end position="302"/>
    </location>
</feature>
<organism evidence="8">
    <name type="scientific">Vernicia fordii</name>
    <name type="common">Tung</name>
    <name type="synonym">Aleurites fordii</name>
    <dbReference type="NCBI Taxonomy" id="73154"/>
    <lineage>
        <taxon>Eukaryota</taxon>
        <taxon>Viridiplantae</taxon>
        <taxon>Streptophyta</taxon>
        <taxon>Embryophyta</taxon>
        <taxon>Tracheophyta</taxon>
        <taxon>Spermatophyta</taxon>
        <taxon>Magnoliopsida</taxon>
        <taxon>eudicotyledons</taxon>
        <taxon>Gunneridae</taxon>
        <taxon>Pentapetalae</taxon>
        <taxon>rosids</taxon>
        <taxon>fabids</taxon>
        <taxon>Malpighiales</taxon>
        <taxon>Euphorbiaceae</taxon>
        <taxon>Crotonoideae</taxon>
        <taxon>Aleuritideae</taxon>
        <taxon>Vernicia</taxon>
    </lineage>
</organism>
<evidence type="ECO:0000256" key="5">
    <source>
        <dbReference type="RuleBase" id="RU003681"/>
    </source>
</evidence>
<dbReference type="InterPro" id="IPR050253">
    <property type="entry name" value="Seed_Storage-Functional"/>
</dbReference>
<dbReference type="PRINTS" id="PR00439">
    <property type="entry name" value="11SGLOBULIN"/>
</dbReference>
<evidence type="ECO:0000256" key="4">
    <source>
        <dbReference type="ARBA" id="ARBA00023157"/>
    </source>
</evidence>
<dbReference type="PANTHER" id="PTHR31189:SF48">
    <property type="entry name" value="LEGUMIN B"/>
    <property type="match status" value="1"/>
</dbReference>
<name>R4I3K1_VERFO</name>
<dbReference type="SMART" id="SM00835">
    <property type="entry name" value="Cupin_1"/>
    <property type="match status" value="2"/>
</dbReference>
<proteinExistence type="evidence at transcript level"/>
<dbReference type="FunFam" id="2.60.120.10:FF:000073">
    <property type="entry name" value="Glycinin G1"/>
    <property type="match status" value="1"/>
</dbReference>
<dbReference type="Pfam" id="PF00190">
    <property type="entry name" value="Cupin_1"/>
    <property type="match status" value="2"/>
</dbReference>